<dbReference type="AlphaFoldDB" id="A0AAV4IAH1"/>
<proteinExistence type="predicted"/>
<gene>
    <name evidence="2" type="ORF">ElyMa_002966600</name>
</gene>
<organism evidence="2 3">
    <name type="scientific">Elysia marginata</name>
    <dbReference type="NCBI Taxonomy" id="1093978"/>
    <lineage>
        <taxon>Eukaryota</taxon>
        <taxon>Metazoa</taxon>
        <taxon>Spiralia</taxon>
        <taxon>Lophotrochozoa</taxon>
        <taxon>Mollusca</taxon>
        <taxon>Gastropoda</taxon>
        <taxon>Heterobranchia</taxon>
        <taxon>Euthyneura</taxon>
        <taxon>Panpulmonata</taxon>
        <taxon>Sacoglossa</taxon>
        <taxon>Placobranchoidea</taxon>
        <taxon>Plakobranchidae</taxon>
        <taxon>Elysia</taxon>
    </lineage>
</organism>
<reference evidence="2 3" key="1">
    <citation type="journal article" date="2021" name="Elife">
        <title>Chloroplast acquisition without the gene transfer in kleptoplastic sea slugs, Plakobranchus ocellatus.</title>
        <authorList>
            <person name="Maeda T."/>
            <person name="Takahashi S."/>
            <person name="Yoshida T."/>
            <person name="Shimamura S."/>
            <person name="Takaki Y."/>
            <person name="Nagai Y."/>
            <person name="Toyoda A."/>
            <person name="Suzuki Y."/>
            <person name="Arimoto A."/>
            <person name="Ishii H."/>
            <person name="Satoh N."/>
            <person name="Nishiyama T."/>
            <person name="Hasebe M."/>
            <person name="Maruyama T."/>
            <person name="Minagawa J."/>
            <person name="Obokata J."/>
            <person name="Shigenobu S."/>
        </authorList>
    </citation>
    <scope>NUCLEOTIDE SEQUENCE [LARGE SCALE GENOMIC DNA]</scope>
</reference>
<dbReference type="Proteomes" id="UP000762676">
    <property type="component" value="Unassembled WGS sequence"/>
</dbReference>
<feature type="compositionally biased region" description="Basic and acidic residues" evidence="1">
    <location>
        <begin position="18"/>
        <end position="33"/>
    </location>
</feature>
<evidence type="ECO:0000313" key="2">
    <source>
        <dbReference type="EMBL" id="GFS06496.1"/>
    </source>
</evidence>
<sequence>MSDQPGEGAESSASNTDITEKVAEEGRPERIIKPTEKGLHYSLTSKTQQFWTTILDQDQIDYDLLQGHNCKFHRYSLICPQWKEPYNSLNQTHRS</sequence>
<evidence type="ECO:0000313" key="3">
    <source>
        <dbReference type="Proteomes" id="UP000762676"/>
    </source>
</evidence>
<feature type="region of interest" description="Disordered" evidence="1">
    <location>
        <begin position="1"/>
        <end position="33"/>
    </location>
</feature>
<dbReference type="EMBL" id="BMAT01006112">
    <property type="protein sequence ID" value="GFS06496.1"/>
    <property type="molecule type" value="Genomic_DNA"/>
</dbReference>
<accession>A0AAV4IAH1</accession>
<comment type="caution">
    <text evidence="2">The sequence shown here is derived from an EMBL/GenBank/DDBJ whole genome shotgun (WGS) entry which is preliminary data.</text>
</comment>
<evidence type="ECO:0000256" key="1">
    <source>
        <dbReference type="SAM" id="MobiDB-lite"/>
    </source>
</evidence>
<keyword evidence="3" id="KW-1185">Reference proteome</keyword>
<name>A0AAV4IAH1_9GAST</name>
<protein>
    <submittedName>
        <fullName evidence="2">Uncharacterized protein</fullName>
    </submittedName>
</protein>